<evidence type="ECO:0008006" key="2">
    <source>
        <dbReference type="Google" id="ProtNLM"/>
    </source>
</evidence>
<dbReference type="SUPFAM" id="SSF51735">
    <property type="entry name" value="NAD(P)-binding Rossmann-fold domains"/>
    <property type="match status" value="1"/>
</dbReference>
<dbReference type="Gene3D" id="3.40.50.720">
    <property type="entry name" value="NAD(P)-binding Rossmann-like Domain"/>
    <property type="match status" value="1"/>
</dbReference>
<dbReference type="EMBL" id="UINC01018959">
    <property type="protein sequence ID" value="SVA80010.1"/>
    <property type="molecule type" value="Genomic_DNA"/>
</dbReference>
<feature type="non-terminal residue" evidence="1">
    <location>
        <position position="27"/>
    </location>
</feature>
<proteinExistence type="predicted"/>
<accession>A0A381YSS8</accession>
<organism evidence="1">
    <name type="scientific">marine metagenome</name>
    <dbReference type="NCBI Taxonomy" id="408172"/>
    <lineage>
        <taxon>unclassified sequences</taxon>
        <taxon>metagenomes</taxon>
        <taxon>ecological metagenomes</taxon>
    </lineage>
</organism>
<dbReference type="InterPro" id="IPR036291">
    <property type="entry name" value="NAD(P)-bd_dom_sf"/>
</dbReference>
<gene>
    <name evidence="1" type="ORF">METZ01_LOCUS132864</name>
</gene>
<name>A0A381YSS8_9ZZZZ</name>
<evidence type="ECO:0000313" key="1">
    <source>
        <dbReference type="EMBL" id="SVA80010.1"/>
    </source>
</evidence>
<reference evidence="1" key="1">
    <citation type="submission" date="2018-05" db="EMBL/GenBank/DDBJ databases">
        <authorList>
            <person name="Lanie J.A."/>
            <person name="Ng W.-L."/>
            <person name="Kazmierczak K.M."/>
            <person name="Andrzejewski T.M."/>
            <person name="Davidsen T.M."/>
            <person name="Wayne K.J."/>
            <person name="Tettelin H."/>
            <person name="Glass J.I."/>
            <person name="Rusch D."/>
            <person name="Podicherti R."/>
            <person name="Tsui H.-C.T."/>
            <person name="Winkler M.E."/>
        </authorList>
    </citation>
    <scope>NUCLEOTIDE SEQUENCE</scope>
</reference>
<dbReference type="AlphaFoldDB" id="A0A381YSS8"/>
<sequence>MGERYLVTGANGCIGAWTVKLLLADGC</sequence>
<protein>
    <recommendedName>
        <fullName evidence="2">NAD-dependent epimerase/dehydratase domain-containing protein</fullName>
    </recommendedName>
</protein>